<reference evidence="2" key="1">
    <citation type="journal article" date="2021" name="bioRxiv">
        <title>Unraveling nitrogen, sulfur and carbon metabolic pathways and microbial community transcriptional responses to substrate deprivation and toxicity stresses in a bioreactor mimicking anoxic brackish coastal sediment conditions.</title>
        <authorList>
            <person name="Martins P.D."/>
            <person name="Echeveste M.J."/>
            <person name="Arshad A."/>
            <person name="Kurth J."/>
            <person name="Ouboter H."/>
            <person name="Jetten M.S.M."/>
            <person name="Welte C.U."/>
        </authorList>
    </citation>
    <scope>NUCLEOTIDE SEQUENCE</scope>
    <source>
        <strain evidence="2">MAG_39</strain>
    </source>
</reference>
<evidence type="ECO:0000256" key="1">
    <source>
        <dbReference type="SAM" id="SignalP"/>
    </source>
</evidence>
<comment type="caution">
    <text evidence="2">The sequence shown here is derived from an EMBL/GenBank/DDBJ whole genome shotgun (WGS) entry which is preliminary data.</text>
</comment>
<sequence length="85" mass="9264">MKKADTILRGILRGAVFAVALLVLPASALAASGKSGWKRNYMPKDSSGQELLKACGYGNIKACFAYHKNYILKDAALHPREKAER</sequence>
<feature type="signal peptide" evidence="1">
    <location>
        <begin position="1"/>
        <end position="30"/>
    </location>
</feature>
<dbReference type="EMBL" id="JAIOIV010000076">
    <property type="protein sequence ID" value="MBZ0156413.1"/>
    <property type="molecule type" value="Genomic_DNA"/>
</dbReference>
<proteinExistence type="predicted"/>
<protein>
    <submittedName>
        <fullName evidence="2">Uncharacterized protein</fullName>
    </submittedName>
</protein>
<gene>
    <name evidence="2" type="ORF">K8I29_09435</name>
</gene>
<keyword evidence="1" id="KW-0732">Signal</keyword>
<evidence type="ECO:0000313" key="2">
    <source>
        <dbReference type="EMBL" id="MBZ0156413.1"/>
    </source>
</evidence>
<organism evidence="2 3">
    <name type="scientific">Candidatus Nitrobium versatile</name>
    <dbReference type="NCBI Taxonomy" id="2884831"/>
    <lineage>
        <taxon>Bacteria</taxon>
        <taxon>Pseudomonadati</taxon>
        <taxon>Nitrospirota</taxon>
        <taxon>Nitrospiria</taxon>
        <taxon>Nitrospirales</taxon>
        <taxon>Nitrospiraceae</taxon>
        <taxon>Candidatus Nitrobium</taxon>
    </lineage>
</organism>
<dbReference type="Proteomes" id="UP000705867">
    <property type="component" value="Unassembled WGS sequence"/>
</dbReference>
<name>A0A953J670_9BACT</name>
<feature type="chain" id="PRO_5036890395" evidence="1">
    <location>
        <begin position="31"/>
        <end position="85"/>
    </location>
</feature>
<dbReference type="AlphaFoldDB" id="A0A953J670"/>
<evidence type="ECO:0000313" key="3">
    <source>
        <dbReference type="Proteomes" id="UP000705867"/>
    </source>
</evidence>
<reference evidence="2" key="2">
    <citation type="submission" date="2021-08" db="EMBL/GenBank/DDBJ databases">
        <authorList>
            <person name="Dalcin Martins P."/>
        </authorList>
    </citation>
    <scope>NUCLEOTIDE SEQUENCE</scope>
    <source>
        <strain evidence="2">MAG_39</strain>
    </source>
</reference>
<accession>A0A953J670</accession>